<proteinExistence type="predicted"/>
<evidence type="ECO:0000259" key="3">
    <source>
        <dbReference type="PROSITE" id="PS50157"/>
    </source>
</evidence>
<evidence type="ECO:0000256" key="2">
    <source>
        <dbReference type="SAM" id="MobiDB-lite"/>
    </source>
</evidence>
<dbReference type="PROSITE" id="PS50157">
    <property type="entry name" value="ZINC_FINGER_C2H2_2"/>
    <property type="match status" value="1"/>
</dbReference>
<keyword evidence="1" id="KW-0862">Zinc</keyword>
<dbReference type="GO" id="GO:0010090">
    <property type="term" value="P:trichome morphogenesis"/>
    <property type="evidence" value="ECO:0007669"/>
    <property type="project" value="InterPro"/>
</dbReference>
<dbReference type="PANTHER" id="PTHR46353:SF21">
    <property type="entry name" value="C2H2-TYPE DOMAIN-CONTAINING PROTEIN"/>
    <property type="match status" value="1"/>
</dbReference>
<dbReference type="Proteomes" id="UP000504609">
    <property type="component" value="Unplaced"/>
</dbReference>
<dbReference type="SUPFAM" id="SSF57667">
    <property type="entry name" value="beta-beta-alpha zinc fingers"/>
    <property type="match status" value="1"/>
</dbReference>
<keyword evidence="1" id="KW-0863">Zinc-finger</keyword>
<accession>A0A6J1H7Y0</accession>
<evidence type="ECO:0000313" key="4">
    <source>
        <dbReference type="Proteomes" id="UP000504609"/>
    </source>
</evidence>
<dbReference type="GeneID" id="111460380"/>
<dbReference type="PANTHER" id="PTHR46353">
    <property type="entry name" value="ZINC FINGER PROTEIN 5"/>
    <property type="match status" value="1"/>
</dbReference>
<protein>
    <submittedName>
        <fullName evidence="5">Zinc finger protein 6-like</fullName>
    </submittedName>
</protein>
<dbReference type="InterPro" id="IPR036236">
    <property type="entry name" value="Znf_C2H2_sf"/>
</dbReference>
<dbReference type="InterPro" id="IPR044299">
    <property type="entry name" value="GIS3/ZFP5/ZFP6"/>
</dbReference>
<dbReference type="GO" id="GO:0003700">
    <property type="term" value="F:DNA-binding transcription factor activity"/>
    <property type="evidence" value="ECO:0007669"/>
    <property type="project" value="TreeGrafter"/>
</dbReference>
<evidence type="ECO:0000256" key="1">
    <source>
        <dbReference type="PROSITE-ProRule" id="PRU00042"/>
    </source>
</evidence>
<reference evidence="5" key="1">
    <citation type="submission" date="2025-08" db="UniProtKB">
        <authorList>
            <consortium name="RefSeq"/>
        </authorList>
    </citation>
    <scope>IDENTIFICATION</scope>
    <source>
        <tissue evidence="5">Young leaves</tissue>
    </source>
</reference>
<dbReference type="GO" id="GO:0000976">
    <property type="term" value="F:transcription cis-regulatory region binding"/>
    <property type="evidence" value="ECO:0007669"/>
    <property type="project" value="TreeGrafter"/>
</dbReference>
<keyword evidence="1" id="KW-0479">Metal-binding</keyword>
<sequence length="119" mass="12771">MKLFGYSVNASAEPSLGAPCANHIKRFQCQFCGREFANSQALGGHQNAHKRERQLAKQLLPRNFFTPTPPPSAAGRSPPPNYEMPVEAPPSVGGGEINGENNGVDLHLSLAPSSTRIFS</sequence>
<keyword evidence="4" id="KW-1185">Reference proteome</keyword>
<name>A0A6J1H7Y0_CUCMO</name>
<dbReference type="GO" id="GO:0008270">
    <property type="term" value="F:zinc ion binding"/>
    <property type="evidence" value="ECO:0007669"/>
    <property type="project" value="UniProtKB-KW"/>
</dbReference>
<dbReference type="KEGG" id="cmos:111460380"/>
<evidence type="ECO:0000313" key="5">
    <source>
        <dbReference type="RefSeq" id="XP_022959394.1"/>
    </source>
</evidence>
<dbReference type="AlphaFoldDB" id="A0A6J1H7Y0"/>
<organism evidence="4 5">
    <name type="scientific">Cucurbita moschata</name>
    <name type="common">Winter crookneck squash</name>
    <name type="synonym">Cucurbita pepo var. moschata</name>
    <dbReference type="NCBI Taxonomy" id="3662"/>
    <lineage>
        <taxon>Eukaryota</taxon>
        <taxon>Viridiplantae</taxon>
        <taxon>Streptophyta</taxon>
        <taxon>Embryophyta</taxon>
        <taxon>Tracheophyta</taxon>
        <taxon>Spermatophyta</taxon>
        <taxon>Magnoliopsida</taxon>
        <taxon>eudicotyledons</taxon>
        <taxon>Gunneridae</taxon>
        <taxon>Pentapetalae</taxon>
        <taxon>rosids</taxon>
        <taxon>fabids</taxon>
        <taxon>Cucurbitales</taxon>
        <taxon>Cucurbitaceae</taxon>
        <taxon>Cucurbiteae</taxon>
        <taxon>Cucurbita</taxon>
    </lineage>
</organism>
<dbReference type="GO" id="GO:0009740">
    <property type="term" value="P:gibberellic acid mediated signaling pathway"/>
    <property type="evidence" value="ECO:0007669"/>
    <property type="project" value="TreeGrafter"/>
</dbReference>
<dbReference type="RefSeq" id="XP_022959394.1">
    <property type="nucleotide sequence ID" value="XM_023103626.1"/>
</dbReference>
<feature type="domain" description="C2H2-type" evidence="3">
    <location>
        <begin position="27"/>
        <end position="54"/>
    </location>
</feature>
<feature type="region of interest" description="Disordered" evidence="2">
    <location>
        <begin position="61"/>
        <end position="119"/>
    </location>
</feature>
<gene>
    <name evidence="5" type="primary">LOC111460380</name>
</gene>
<dbReference type="GO" id="GO:0005634">
    <property type="term" value="C:nucleus"/>
    <property type="evidence" value="ECO:0007669"/>
    <property type="project" value="TreeGrafter"/>
</dbReference>
<dbReference type="PROSITE" id="PS00028">
    <property type="entry name" value="ZINC_FINGER_C2H2_1"/>
    <property type="match status" value="1"/>
</dbReference>
<dbReference type="GO" id="GO:0009736">
    <property type="term" value="P:cytokinin-activated signaling pathway"/>
    <property type="evidence" value="ECO:0007669"/>
    <property type="project" value="TreeGrafter"/>
</dbReference>
<dbReference type="InterPro" id="IPR013087">
    <property type="entry name" value="Znf_C2H2_type"/>
</dbReference>
<feature type="compositionally biased region" description="Pro residues" evidence="2">
    <location>
        <begin position="67"/>
        <end position="82"/>
    </location>
</feature>
<dbReference type="Gene3D" id="3.30.160.60">
    <property type="entry name" value="Classic Zinc Finger"/>
    <property type="match status" value="1"/>
</dbReference>